<dbReference type="RefSeq" id="XP_013779478.1">
    <property type="nucleotide sequence ID" value="XM_013924024.2"/>
</dbReference>
<evidence type="ECO:0000256" key="1">
    <source>
        <dbReference type="ARBA" id="ARBA00004123"/>
    </source>
</evidence>
<dbReference type="PANTHER" id="PTHR24338">
    <property type="entry name" value="HOMEOBOX PROTEIN MSX"/>
    <property type="match status" value="1"/>
</dbReference>
<keyword evidence="10" id="KW-1185">Reference proteome</keyword>
<sequence length="182" mass="20696">MDQLGVPDSFNHRPLRSRTLAVDKQNSKAQVSTPTTSPVTCYLKRHKSSRKPRTPFTTKQLLALEKMFQTKQYLSIAERAEFSSSMNLTETQVKIWFQNRRAKEKRLKETEIEKFQAASRPLLSTVLATDFAAIAGNSGLLSTMTPQSHHEPFYPLHPSTPSFSIYANYNRAVIDGYTLSLR</sequence>
<dbReference type="SUPFAM" id="SSF46689">
    <property type="entry name" value="Homeodomain-like"/>
    <property type="match status" value="1"/>
</dbReference>
<dbReference type="InterPro" id="IPR020479">
    <property type="entry name" value="HD_metazoa"/>
</dbReference>
<evidence type="ECO:0000313" key="11">
    <source>
        <dbReference type="RefSeq" id="XP_013779478.1"/>
    </source>
</evidence>
<evidence type="ECO:0000256" key="5">
    <source>
        <dbReference type="ARBA" id="ARBA00023242"/>
    </source>
</evidence>
<feature type="domain" description="Homeobox" evidence="9">
    <location>
        <begin position="47"/>
        <end position="107"/>
    </location>
</feature>
<proteinExistence type="inferred from homology"/>
<organism evidence="10 11">
    <name type="scientific">Limulus polyphemus</name>
    <name type="common">Atlantic horseshoe crab</name>
    <dbReference type="NCBI Taxonomy" id="6850"/>
    <lineage>
        <taxon>Eukaryota</taxon>
        <taxon>Metazoa</taxon>
        <taxon>Ecdysozoa</taxon>
        <taxon>Arthropoda</taxon>
        <taxon>Chelicerata</taxon>
        <taxon>Merostomata</taxon>
        <taxon>Xiphosura</taxon>
        <taxon>Limulidae</taxon>
        <taxon>Limulus</taxon>
    </lineage>
</organism>
<keyword evidence="4 7" id="KW-0371">Homeobox</keyword>
<name>A0ABM1BCY3_LIMPO</name>
<dbReference type="InterPro" id="IPR001356">
    <property type="entry name" value="HD"/>
</dbReference>
<dbReference type="PROSITE" id="PS00027">
    <property type="entry name" value="HOMEOBOX_1"/>
    <property type="match status" value="1"/>
</dbReference>
<feature type="DNA-binding region" description="Homeobox" evidence="7">
    <location>
        <begin position="49"/>
        <end position="108"/>
    </location>
</feature>
<evidence type="ECO:0000313" key="10">
    <source>
        <dbReference type="Proteomes" id="UP000694941"/>
    </source>
</evidence>
<dbReference type="PROSITE" id="PS50071">
    <property type="entry name" value="HOMEOBOX_2"/>
    <property type="match status" value="1"/>
</dbReference>
<evidence type="ECO:0000256" key="7">
    <source>
        <dbReference type="PROSITE-ProRule" id="PRU00108"/>
    </source>
</evidence>
<dbReference type="PRINTS" id="PR00024">
    <property type="entry name" value="HOMEOBOX"/>
</dbReference>
<keyword evidence="2" id="KW-0217">Developmental protein</keyword>
<dbReference type="InterPro" id="IPR017970">
    <property type="entry name" value="Homeobox_CS"/>
</dbReference>
<accession>A0ABM1BCY3</accession>
<comment type="similarity">
    <text evidence="6">Belongs to the Msh homeobox family.</text>
</comment>
<evidence type="ECO:0000256" key="4">
    <source>
        <dbReference type="ARBA" id="ARBA00023155"/>
    </source>
</evidence>
<evidence type="ECO:0000256" key="8">
    <source>
        <dbReference type="RuleBase" id="RU000682"/>
    </source>
</evidence>
<dbReference type="InterPro" id="IPR009057">
    <property type="entry name" value="Homeodomain-like_sf"/>
</dbReference>
<keyword evidence="3 7" id="KW-0238">DNA-binding</keyword>
<dbReference type="GeneID" id="106463936"/>
<comment type="subcellular location">
    <subcellularLocation>
        <location evidence="1 7 8">Nucleus</location>
    </subcellularLocation>
</comment>
<dbReference type="PANTHER" id="PTHR24338:SF0">
    <property type="entry name" value="MUSCLE SEGMENTATION HOMEOBOX"/>
    <property type="match status" value="1"/>
</dbReference>
<protein>
    <submittedName>
        <fullName evidence="11">Homeobox protein MSX-2-like</fullName>
    </submittedName>
</protein>
<dbReference type="Pfam" id="PF00046">
    <property type="entry name" value="Homeodomain"/>
    <property type="match status" value="1"/>
</dbReference>
<evidence type="ECO:0000256" key="2">
    <source>
        <dbReference type="ARBA" id="ARBA00022473"/>
    </source>
</evidence>
<dbReference type="SMART" id="SM00389">
    <property type="entry name" value="HOX"/>
    <property type="match status" value="1"/>
</dbReference>
<evidence type="ECO:0000256" key="6">
    <source>
        <dbReference type="ARBA" id="ARBA00038425"/>
    </source>
</evidence>
<reference evidence="11" key="1">
    <citation type="submission" date="2025-08" db="UniProtKB">
        <authorList>
            <consortium name="RefSeq"/>
        </authorList>
    </citation>
    <scope>IDENTIFICATION</scope>
    <source>
        <tissue evidence="11">Muscle</tissue>
    </source>
</reference>
<dbReference type="Proteomes" id="UP000694941">
    <property type="component" value="Unplaced"/>
</dbReference>
<evidence type="ECO:0000259" key="9">
    <source>
        <dbReference type="PROSITE" id="PS50071"/>
    </source>
</evidence>
<dbReference type="Gene3D" id="1.10.10.60">
    <property type="entry name" value="Homeodomain-like"/>
    <property type="match status" value="1"/>
</dbReference>
<dbReference type="CDD" id="cd00086">
    <property type="entry name" value="homeodomain"/>
    <property type="match status" value="1"/>
</dbReference>
<evidence type="ECO:0000256" key="3">
    <source>
        <dbReference type="ARBA" id="ARBA00023125"/>
    </source>
</evidence>
<dbReference type="InterPro" id="IPR050674">
    <property type="entry name" value="Msh_Homeobox_Regulators"/>
</dbReference>
<gene>
    <name evidence="11" type="primary">LOC106463936</name>
</gene>
<keyword evidence="5 7" id="KW-0539">Nucleus</keyword>